<reference evidence="3" key="1">
    <citation type="journal article" date="2019" name="Int. J. Syst. Evol. Microbiol.">
        <title>The Global Catalogue of Microorganisms (GCM) 10K type strain sequencing project: providing services to taxonomists for standard genome sequencing and annotation.</title>
        <authorList>
            <consortium name="The Broad Institute Genomics Platform"/>
            <consortium name="The Broad Institute Genome Sequencing Center for Infectious Disease"/>
            <person name="Wu L."/>
            <person name="Ma J."/>
        </authorList>
    </citation>
    <scope>NUCLEOTIDE SEQUENCE [LARGE SCALE GENOMIC DNA]</scope>
    <source>
        <strain evidence="3">TBRC 1276</strain>
    </source>
</reference>
<feature type="transmembrane region" description="Helical" evidence="1">
    <location>
        <begin position="220"/>
        <end position="238"/>
    </location>
</feature>
<keyword evidence="3" id="KW-1185">Reference proteome</keyword>
<evidence type="ECO:0000313" key="2">
    <source>
        <dbReference type="EMBL" id="MFC4009063.1"/>
    </source>
</evidence>
<feature type="transmembrane region" description="Helical" evidence="1">
    <location>
        <begin position="273"/>
        <end position="294"/>
    </location>
</feature>
<feature type="transmembrane region" description="Helical" evidence="1">
    <location>
        <begin position="182"/>
        <end position="200"/>
    </location>
</feature>
<dbReference type="RefSeq" id="WP_379529125.1">
    <property type="nucleotide sequence ID" value="NZ_JBHSBI010000008.1"/>
</dbReference>
<feature type="transmembrane region" description="Helical" evidence="1">
    <location>
        <begin position="20"/>
        <end position="42"/>
    </location>
</feature>
<dbReference type="EMBL" id="JBHSBI010000008">
    <property type="protein sequence ID" value="MFC4009063.1"/>
    <property type="molecule type" value="Genomic_DNA"/>
</dbReference>
<dbReference type="PANTHER" id="PTHR40761">
    <property type="entry name" value="CONSERVED INTEGRAL MEMBRANE ALANINE VALINE AND LEUCINE RICH PROTEIN-RELATED"/>
    <property type="match status" value="1"/>
</dbReference>
<keyword evidence="1" id="KW-1133">Transmembrane helix</keyword>
<gene>
    <name evidence="2" type="ORF">ACFOY2_17660</name>
</gene>
<name>A0ABV8G536_9ACTN</name>
<dbReference type="Gene3D" id="1.10.3730.20">
    <property type="match status" value="1"/>
</dbReference>
<feature type="transmembrane region" description="Helical" evidence="1">
    <location>
        <begin position="93"/>
        <end position="111"/>
    </location>
</feature>
<feature type="transmembrane region" description="Helical" evidence="1">
    <location>
        <begin position="54"/>
        <end position="87"/>
    </location>
</feature>
<sequence>MPALDLHRGEQGSRAAPSVVALITAGLLAVLAALCNACSSVLQRRAARSVSPDLGLRLGLIWALIGDPLWRWGIVALIGGFAFQAAALSRGGIALVQPALVIELPFTMIIMSRAFGIFLDKRSWLAIGALSAGLTMFLAAAVPGPGRWSPDMLAWIVAAVVTLATIAVLVAVGALTSGPMRSATLGVAAGIGFAFTATLIKKCTTLLAEDPGALPTSWPLYAMVAAGLGSLFLLQNALHSGSLVVAQPALTISDPIAGILYGAMMFGEPIRTGPWLVFEVAGAGLLVYGVVVLARSPLIEAPSVPPSARK</sequence>
<dbReference type="PANTHER" id="PTHR40761:SF1">
    <property type="entry name" value="CONSERVED INTEGRAL MEMBRANE ALANINE VALINE AND LEUCINE RICH PROTEIN-RELATED"/>
    <property type="match status" value="1"/>
</dbReference>
<feature type="transmembrane region" description="Helical" evidence="1">
    <location>
        <begin position="123"/>
        <end position="142"/>
    </location>
</feature>
<keyword evidence="1" id="KW-0812">Transmembrane</keyword>
<feature type="transmembrane region" description="Helical" evidence="1">
    <location>
        <begin position="154"/>
        <end position="175"/>
    </location>
</feature>
<comment type="caution">
    <text evidence="2">The sequence shown here is derived from an EMBL/GenBank/DDBJ whole genome shotgun (WGS) entry which is preliminary data.</text>
</comment>
<evidence type="ECO:0000313" key="3">
    <source>
        <dbReference type="Proteomes" id="UP001595851"/>
    </source>
</evidence>
<organism evidence="2 3">
    <name type="scientific">Nonomuraea purpurea</name>
    <dbReference type="NCBI Taxonomy" id="1849276"/>
    <lineage>
        <taxon>Bacteria</taxon>
        <taxon>Bacillati</taxon>
        <taxon>Actinomycetota</taxon>
        <taxon>Actinomycetes</taxon>
        <taxon>Streptosporangiales</taxon>
        <taxon>Streptosporangiaceae</taxon>
        <taxon>Nonomuraea</taxon>
    </lineage>
</organism>
<feature type="transmembrane region" description="Helical" evidence="1">
    <location>
        <begin position="250"/>
        <end position="267"/>
    </location>
</feature>
<proteinExistence type="predicted"/>
<accession>A0ABV8G536</accession>
<keyword evidence="1" id="KW-0472">Membrane</keyword>
<dbReference type="Proteomes" id="UP001595851">
    <property type="component" value="Unassembled WGS sequence"/>
</dbReference>
<dbReference type="NCBIfam" id="NF038012">
    <property type="entry name" value="DMT_1"/>
    <property type="match status" value="1"/>
</dbReference>
<evidence type="ECO:0000256" key="1">
    <source>
        <dbReference type="SAM" id="Phobius"/>
    </source>
</evidence>
<protein>
    <submittedName>
        <fullName evidence="2">DMT family transporter</fullName>
    </submittedName>
</protein>